<dbReference type="EMBL" id="CM017658">
    <property type="protein sequence ID" value="TYI60961.1"/>
    <property type="molecule type" value="Genomic_DNA"/>
</dbReference>
<evidence type="ECO:0000256" key="3">
    <source>
        <dbReference type="ARBA" id="ARBA00022614"/>
    </source>
</evidence>
<dbReference type="PANTHER" id="PTHR48062:SF37">
    <property type="entry name" value="LRR RECEPTOR-LIKE SERINE_THREONINE-PROTEIN KINASE FLS2"/>
    <property type="match status" value="1"/>
</dbReference>
<evidence type="ECO:0000256" key="7">
    <source>
        <dbReference type="ARBA" id="ARBA00023136"/>
    </source>
</evidence>
<feature type="transmembrane region" description="Helical" evidence="9">
    <location>
        <begin position="809"/>
        <end position="830"/>
    </location>
</feature>
<keyword evidence="7 9" id="KW-0472">Membrane</keyword>
<dbReference type="PANTHER" id="PTHR48062">
    <property type="entry name" value="RECEPTOR-LIKE PROTEIN 14"/>
    <property type="match status" value="1"/>
</dbReference>
<dbReference type="Gene3D" id="3.80.10.10">
    <property type="entry name" value="Ribonuclease Inhibitor"/>
    <property type="match status" value="7"/>
</dbReference>
<dbReference type="AlphaFoldDB" id="A0A5D2T6N7"/>
<evidence type="ECO:0000256" key="2">
    <source>
        <dbReference type="ARBA" id="ARBA00009592"/>
    </source>
</evidence>
<keyword evidence="12" id="KW-1185">Reference proteome</keyword>
<dbReference type="InterPro" id="IPR032675">
    <property type="entry name" value="LRR_dom_sf"/>
</dbReference>
<dbReference type="SMART" id="SM00365">
    <property type="entry name" value="LRR_SD22"/>
    <property type="match status" value="4"/>
</dbReference>
<sequence>MGLIWFRVIFITLLVSNDAVWSDGCWDEDRLALLQLQPLLSLKVFNWTEEKGSDCCEWEWVECNITTRRLTQLSLGNGLLKYLEFFNASLFFPFEELRSLDLSYNDLVGVVENEAHLKWLSKLGSLETLDLSETKMKNNFLLHLGGLSSLTTLKLEGNHLEGRIHLQGNGRQLSLINLEESDLSSNMFNNSILAELTGFSNLKSLDIRWNELDGSIDAKELNLNGNALSGAIPSCLGNLTSLRYLDISNNRFTGNIASTPLTNLTTLQFLSLSKNQFQVPVSFNSFANHSHLEVLLADENKLVAEPIGFHIWRPKFQLKILSLFNCTIEEHGKLRLPNFLYFQHDLRCVDLSLCNFGELRFPHWLLQNNTRLEKLILKDSSIVGPLSLSPHPNSKQSVLDISNNKIQHEIPRNFCSLFPHLHLSGKIFPKFYHLFNSLGALYLDGNKLEGNILDFSPISFKNLVELDVSDNHFYGKLPRWLWNYTELVILDFSNNHFEGPIPMGLCNLVNLEFLDLSLNHLSGTIPSCSNLQKVLHVHLAKNELGGTLSDALFINSSLVTLDFSENNLTGRIPDWISTLPALSVFLLKANQLEGEFPVHFCRLQSLSILDLSQNKLSGHIPSCLSNLTLKPRSEKSYTGSTDFGLLLFDKIIVDMGLTIYNLIGDSETVKDYPFTFQEEEVEFSTKGARYTYKGNILELLSAIDLSCNQFTGIIPPGLGNLSEIRGLNDPPQLTEVTTLEVFSVAHNNLSGPLPDRKNQFETFEERSYKGNPLLCGPPLNKSCNECDSLGTPSASSSEEEHGCIDMGDFYIGFGVSYAIIFLATIIVLYINPYWRLACFHCVEDYSIACYFFIVDSLRRLLYFKRNI</sequence>
<dbReference type="PROSITE" id="PS51450">
    <property type="entry name" value="LRR"/>
    <property type="match status" value="1"/>
</dbReference>
<evidence type="ECO:0008006" key="13">
    <source>
        <dbReference type="Google" id="ProtNLM"/>
    </source>
</evidence>
<feature type="signal peptide" evidence="10">
    <location>
        <begin position="1"/>
        <end position="22"/>
    </location>
</feature>
<dbReference type="InterPro" id="IPR051502">
    <property type="entry name" value="RLP_Defense_Trigger"/>
</dbReference>
<protein>
    <recommendedName>
        <fullName evidence="13">Leucine-rich repeat-containing N-terminal plant-type domain-containing protein</fullName>
    </recommendedName>
</protein>
<evidence type="ECO:0000256" key="9">
    <source>
        <dbReference type="SAM" id="Phobius"/>
    </source>
</evidence>
<dbReference type="InterPro" id="IPR001611">
    <property type="entry name" value="Leu-rich_rpt"/>
</dbReference>
<evidence type="ECO:0000256" key="1">
    <source>
        <dbReference type="ARBA" id="ARBA00004167"/>
    </source>
</evidence>
<dbReference type="FunFam" id="3.80.10.10:FF:000095">
    <property type="entry name" value="LRR receptor-like serine/threonine-protein kinase GSO1"/>
    <property type="match status" value="1"/>
</dbReference>
<proteinExistence type="inferred from homology"/>
<comment type="similarity">
    <text evidence="2">Belongs to the RLP family.</text>
</comment>
<accession>A0A5D2T6N7</accession>
<dbReference type="Proteomes" id="UP000323597">
    <property type="component" value="Chromosome D10"/>
</dbReference>
<evidence type="ECO:0000256" key="5">
    <source>
        <dbReference type="ARBA" id="ARBA00022737"/>
    </source>
</evidence>
<keyword evidence="4 9" id="KW-0812">Transmembrane</keyword>
<reference evidence="11 12" key="1">
    <citation type="submission" date="2019-07" db="EMBL/GenBank/DDBJ databases">
        <title>WGS assembly of Gossypium mustelinum.</title>
        <authorList>
            <person name="Chen Z.J."/>
            <person name="Sreedasyam A."/>
            <person name="Ando A."/>
            <person name="Song Q."/>
            <person name="De L."/>
            <person name="Hulse-Kemp A."/>
            <person name="Ding M."/>
            <person name="Ye W."/>
            <person name="Kirkbride R."/>
            <person name="Jenkins J."/>
            <person name="Plott C."/>
            <person name="Lovell J."/>
            <person name="Lin Y.-M."/>
            <person name="Vaughn R."/>
            <person name="Liu B."/>
            <person name="Li W."/>
            <person name="Simpson S."/>
            <person name="Scheffler B."/>
            <person name="Saski C."/>
            <person name="Grover C."/>
            <person name="Hu G."/>
            <person name="Conover J."/>
            <person name="Carlson J."/>
            <person name="Shu S."/>
            <person name="Boston L."/>
            <person name="Williams M."/>
            <person name="Peterson D."/>
            <person name="Mcgee K."/>
            <person name="Jones D."/>
            <person name="Wendel J."/>
            <person name="Stelly D."/>
            <person name="Grimwood J."/>
            <person name="Schmutz J."/>
        </authorList>
    </citation>
    <scope>NUCLEOTIDE SEQUENCE [LARGE SCALE GENOMIC DNA]</scope>
    <source>
        <strain evidence="11">1408120.09</strain>
    </source>
</reference>
<keyword evidence="8" id="KW-0675">Receptor</keyword>
<dbReference type="Pfam" id="PF00560">
    <property type="entry name" value="LRR_1"/>
    <property type="match status" value="9"/>
</dbReference>
<evidence type="ECO:0000313" key="12">
    <source>
        <dbReference type="Proteomes" id="UP000323597"/>
    </source>
</evidence>
<comment type="subcellular location">
    <subcellularLocation>
        <location evidence="1">Membrane</location>
        <topology evidence="1">Single-pass membrane protein</topology>
    </subcellularLocation>
</comment>
<keyword evidence="10" id="KW-0732">Signal</keyword>
<evidence type="ECO:0000313" key="11">
    <source>
        <dbReference type="EMBL" id="TYI60961.1"/>
    </source>
</evidence>
<evidence type="ECO:0000256" key="4">
    <source>
        <dbReference type="ARBA" id="ARBA00022692"/>
    </source>
</evidence>
<gene>
    <name evidence="11" type="ORF">E1A91_D10G141100v1</name>
</gene>
<name>A0A5D2T6N7_GOSMU</name>
<evidence type="ECO:0000256" key="10">
    <source>
        <dbReference type="SAM" id="SignalP"/>
    </source>
</evidence>
<keyword evidence="5" id="KW-0677">Repeat</keyword>
<dbReference type="GO" id="GO:0016020">
    <property type="term" value="C:membrane"/>
    <property type="evidence" value="ECO:0007669"/>
    <property type="project" value="UniProtKB-SubCell"/>
</dbReference>
<evidence type="ECO:0000256" key="6">
    <source>
        <dbReference type="ARBA" id="ARBA00022989"/>
    </source>
</evidence>
<dbReference type="SUPFAM" id="SSF52058">
    <property type="entry name" value="L domain-like"/>
    <property type="match status" value="2"/>
</dbReference>
<keyword evidence="3" id="KW-0433">Leucine-rich repeat</keyword>
<dbReference type="PRINTS" id="PR00019">
    <property type="entry name" value="LEURICHRPT"/>
</dbReference>
<organism evidence="11 12">
    <name type="scientific">Gossypium mustelinum</name>
    <name type="common">Cotton</name>
    <name type="synonym">Gossypium caicoense</name>
    <dbReference type="NCBI Taxonomy" id="34275"/>
    <lineage>
        <taxon>Eukaryota</taxon>
        <taxon>Viridiplantae</taxon>
        <taxon>Streptophyta</taxon>
        <taxon>Embryophyta</taxon>
        <taxon>Tracheophyta</taxon>
        <taxon>Spermatophyta</taxon>
        <taxon>Magnoliopsida</taxon>
        <taxon>eudicotyledons</taxon>
        <taxon>Gunneridae</taxon>
        <taxon>Pentapetalae</taxon>
        <taxon>rosids</taxon>
        <taxon>malvids</taxon>
        <taxon>Malvales</taxon>
        <taxon>Malvaceae</taxon>
        <taxon>Malvoideae</taxon>
        <taxon>Gossypium</taxon>
    </lineage>
</organism>
<feature type="chain" id="PRO_5023093258" description="Leucine-rich repeat-containing N-terminal plant-type domain-containing protein" evidence="10">
    <location>
        <begin position="23"/>
        <end position="867"/>
    </location>
</feature>
<keyword evidence="6 9" id="KW-1133">Transmembrane helix</keyword>
<evidence type="ECO:0000256" key="8">
    <source>
        <dbReference type="ARBA" id="ARBA00023170"/>
    </source>
</evidence>